<organism evidence="3 4">
    <name type="scientific">Niastella populi</name>
    <dbReference type="NCBI Taxonomy" id="550983"/>
    <lineage>
        <taxon>Bacteria</taxon>
        <taxon>Pseudomonadati</taxon>
        <taxon>Bacteroidota</taxon>
        <taxon>Chitinophagia</taxon>
        <taxon>Chitinophagales</taxon>
        <taxon>Chitinophagaceae</taxon>
        <taxon>Niastella</taxon>
    </lineage>
</organism>
<evidence type="ECO:0000256" key="1">
    <source>
        <dbReference type="SAM" id="SignalP"/>
    </source>
</evidence>
<accession>A0A1V9EHR5</accession>
<protein>
    <recommendedName>
        <fullName evidence="2">DUF3347 domain-containing protein</fullName>
    </recommendedName>
</protein>
<sequence length="203" mass="22065">MKKSFIGVLAAISIIAYSCGDNASTTQKEEHASEAHAATEENAEVKVVKASFTNVDAAVAGHIKKLTDNYLLIKNALTNAKPAEAGDAANKITAAIKGFDKSLLSADQKKVYDQQEENLKTTAEHIAKSTGDLEHQREQFSIMSESLYTMVKAFGGGKTLYHDHCPMAKDGKGAMWLSETKAIRNPYFGDKMMECGSVEEEIQ</sequence>
<evidence type="ECO:0000313" key="4">
    <source>
        <dbReference type="Proteomes" id="UP000192276"/>
    </source>
</evidence>
<feature type="domain" description="DUF3347" evidence="2">
    <location>
        <begin position="67"/>
        <end position="156"/>
    </location>
</feature>
<evidence type="ECO:0000313" key="3">
    <source>
        <dbReference type="EMBL" id="OQP45677.1"/>
    </source>
</evidence>
<gene>
    <name evidence="3" type="ORF">A4R26_09265</name>
</gene>
<dbReference type="PROSITE" id="PS51257">
    <property type="entry name" value="PROKAR_LIPOPROTEIN"/>
    <property type="match status" value="1"/>
</dbReference>
<comment type="caution">
    <text evidence="3">The sequence shown here is derived from an EMBL/GenBank/DDBJ whole genome shotgun (WGS) entry which is preliminary data.</text>
</comment>
<feature type="chain" id="PRO_5013365821" description="DUF3347 domain-containing protein" evidence="1">
    <location>
        <begin position="24"/>
        <end position="203"/>
    </location>
</feature>
<dbReference type="AlphaFoldDB" id="A0A1V9EHR5"/>
<dbReference type="Proteomes" id="UP000192276">
    <property type="component" value="Unassembled WGS sequence"/>
</dbReference>
<dbReference type="Pfam" id="PF11827">
    <property type="entry name" value="DUF3347"/>
    <property type="match status" value="1"/>
</dbReference>
<keyword evidence="4" id="KW-1185">Reference proteome</keyword>
<proteinExistence type="predicted"/>
<dbReference type="InterPro" id="IPR021782">
    <property type="entry name" value="DUF3347"/>
</dbReference>
<reference evidence="4" key="1">
    <citation type="submission" date="2016-04" db="EMBL/GenBank/DDBJ databases">
        <authorList>
            <person name="Chen L."/>
            <person name="Zhuang W."/>
            <person name="Wang G."/>
        </authorList>
    </citation>
    <scope>NUCLEOTIDE SEQUENCE [LARGE SCALE GENOMIC DNA]</scope>
    <source>
        <strain evidence="4">208</strain>
    </source>
</reference>
<dbReference type="EMBL" id="LWBP01000254">
    <property type="protein sequence ID" value="OQP45677.1"/>
    <property type="molecule type" value="Genomic_DNA"/>
</dbReference>
<feature type="signal peptide" evidence="1">
    <location>
        <begin position="1"/>
        <end position="23"/>
    </location>
</feature>
<name>A0A1V9EHR5_9BACT</name>
<evidence type="ECO:0000259" key="2">
    <source>
        <dbReference type="Pfam" id="PF11827"/>
    </source>
</evidence>
<keyword evidence="1" id="KW-0732">Signal</keyword>
<dbReference type="RefSeq" id="WP_165760504.1">
    <property type="nucleotide sequence ID" value="NZ_LWBP01000254.1"/>
</dbReference>
<dbReference type="STRING" id="550983.A4R26_09265"/>